<keyword evidence="1" id="KW-0732">Signal</keyword>
<evidence type="ECO:0000313" key="2">
    <source>
        <dbReference type="EMBL" id="KAK3182913.1"/>
    </source>
</evidence>
<evidence type="ECO:0000313" key="3">
    <source>
        <dbReference type="Proteomes" id="UP001281410"/>
    </source>
</evidence>
<comment type="caution">
    <text evidence="2">The sequence shown here is derived from an EMBL/GenBank/DDBJ whole genome shotgun (WGS) entry which is preliminary data.</text>
</comment>
<gene>
    <name evidence="2" type="ORF">Dsin_030199</name>
</gene>
<evidence type="ECO:0008006" key="4">
    <source>
        <dbReference type="Google" id="ProtNLM"/>
    </source>
</evidence>
<organism evidence="2 3">
    <name type="scientific">Dipteronia sinensis</name>
    <dbReference type="NCBI Taxonomy" id="43782"/>
    <lineage>
        <taxon>Eukaryota</taxon>
        <taxon>Viridiplantae</taxon>
        <taxon>Streptophyta</taxon>
        <taxon>Embryophyta</taxon>
        <taxon>Tracheophyta</taxon>
        <taxon>Spermatophyta</taxon>
        <taxon>Magnoliopsida</taxon>
        <taxon>eudicotyledons</taxon>
        <taxon>Gunneridae</taxon>
        <taxon>Pentapetalae</taxon>
        <taxon>rosids</taxon>
        <taxon>malvids</taxon>
        <taxon>Sapindales</taxon>
        <taxon>Sapindaceae</taxon>
        <taxon>Hippocastanoideae</taxon>
        <taxon>Acereae</taxon>
        <taxon>Dipteronia</taxon>
    </lineage>
</organism>
<feature type="signal peptide" evidence="1">
    <location>
        <begin position="1"/>
        <end position="23"/>
    </location>
</feature>
<protein>
    <recommendedName>
        <fullName evidence="4">Transmembrane protein</fullName>
    </recommendedName>
</protein>
<dbReference type="EMBL" id="JANJYJ010000010">
    <property type="protein sequence ID" value="KAK3182913.1"/>
    <property type="molecule type" value="Genomic_DNA"/>
</dbReference>
<evidence type="ECO:0000256" key="1">
    <source>
        <dbReference type="SAM" id="SignalP"/>
    </source>
</evidence>
<accession>A0AAE0DQV0</accession>
<proteinExistence type="predicted"/>
<sequence length="69" mass="7847">MKGFQDQFLGVLVLLLLMFSVHSALVEKQKQVVKVKVINHGSFRGPRKHLINPTADHQFPFQLAKLPLL</sequence>
<dbReference type="AlphaFoldDB" id="A0AAE0DQV0"/>
<keyword evidence="3" id="KW-1185">Reference proteome</keyword>
<feature type="chain" id="PRO_5042263660" description="Transmembrane protein" evidence="1">
    <location>
        <begin position="24"/>
        <end position="69"/>
    </location>
</feature>
<name>A0AAE0DQV0_9ROSI</name>
<dbReference type="Proteomes" id="UP001281410">
    <property type="component" value="Unassembled WGS sequence"/>
</dbReference>
<reference evidence="2" key="1">
    <citation type="journal article" date="2023" name="Plant J.">
        <title>Genome sequences and population genomics provide insights into the demographic history, inbreeding, and mutation load of two 'living fossil' tree species of Dipteronia.</title>
        <authorList>
            <person name="Feng Y."/>
            <person name="Comes H.P."/>
            <person name="Chen J."/>
            <person name="Zhu S."/>
            <person name="Lu R."/>
            <person name="Zhang X."/>
            <person name="Li P."/>
            <person name="Qiu J."/>
            <person name="Olsen K.M."/>
            <person name="Qiu Y."/>
        </authorList>
    </citation>
    <scope>NUCLEOTIDE SEQUENCE</scope>
    <source>
        <strain evidence="2">NBL</strain>
    </source>
</reference>